<accession>A0A0C3A0L9</accession>
<dbReference type="OrthoDB" id="2654955at2759"/>
<evidence type="ECO:0000313" key="1">
    <source>
        <dbReference type="EMBL" id="KIM58217.1"/>
    </source>
</evidence>
<keyword evidence="2" id="KW-1185">Reference proteome</keyword>
<dbReference type="EMBL" id="KN822089">
    <property type="protein sequence ID" value="KIM58217.1"/>
    <property type="molecule type" value="Genomic_DNA"/>
</dbReference>
<proteinExistence type="predicted"/>
<reference evidence="2" key="2">
    <citation type="submission" date="2015-01" db="EMBL/GenBank/DDBJ databases">
        <title>Evolutionary Origins and Diversification of the Mycorrhizal Mutualists.</title>
        <authorList>
            <consortium name="DOE Joint Genome Institute"/>
            <consortium name="Mycorrhizal Genomics Consortium"/>
            <person name="Kohler A."/>
            <person name="Kuo A."/>
            <person name="Nagy L.G."/>
            <person name="Floudas D."/>
            <person name="Copeland A."/>
            <person name="Barry K.W."/>
            <person name="Cichocki N."/>
            <person name="Veneault-Fourrey C."/>
            <person name="LaButti K."/>
            <person name="Lindquist E.A."/>
            <person name="Lipzen A."/>
            <person name="Lundell T."/>
            <person name="Morin E."/>
            <person name="Murat C."/>
            <person name="Riley R."/>
            <person name="Ohm R."/>
            <person name="Sun H."/>
            <person name="Tunlid A."/>
            <person name="Henrissat B."/>
            <person name="Grigoriev I.V."/>
            <person name="Hibbett D.S."/>
            <person name="Martin F."/>
        </authorList>
    </citation>
    <scope>NUCLEOTIDE SEQUENCE [LARGE SCALE GENOMIC DNA]</scope>
    <source>
        <strain evidence="2">Foug A</strain>
    </source>
</reference>
<protein>
    <submittedName>
        <fullName evidence="1">Uncharacterized protein</fullName>
    </submittedName>
</protein>
<reference evidence="1 2" key="1">
    <citation type="submission" date="2014-04" db="EMBL/GenBank/DDBJ databases">
        <authorList>
            <consortium name="DOE Joint Genome Institute"/>
            <person name="Kuo A."/>
            <person name="Kohler A."/>
            <person name="Nagy L.G."/>
            <person name="Floudas D."/>
            <person name="Copeland A."/>
            <person name="Barry K.W."/>
            <person name="Cichocki N."/>
            <person name="Veneault-Fourrey C."/>
            <person name="LaButti K."/>
            <person name="Lindquist E.A."/>
            <person name="Lipzen A."/>
            <person name="Lundell T."/>
            <person name="Morin E."/>
            <person name="Murat C."/>
            <person name="Sun H."/>
            <person name="Tunlid A."/>
            <person name="Henrissat B."/>
            <person name="Grigoriev I.V."/>
            <person name="Hibbett D.S."/>
            <person name="Martin F."/>
            <person name="Nordberg H.P."/>
            <person name="Cantor M.N."/>
            <person name="Hua S.X."/>
        </authorList>
    </citation>
    <scope>NUCLEOTIDE SEQUENCE [LARGE SCALE GENOMIC DNA]</scope>
    <source>
        <strain evidence="1 2">Foug A</strain>
    </source>
</reference>
<feature type="non-terminal residue" evidence="1">
    <location>
        <position position="1"/>
    </location>
</feature>
<organism evidence="1 2">
    <name type="scientific">Scleroderma citrinum Foug A</name>
    <dbReference type="NCBI Taxonomy" id="1036808"/>
    <lineage>
        <taxon>Eukaryota</taxon>
        <taxon>Fungi</taxon>
        <taxon>Dikarya</taxon>
        <taxon>Basidiomycota</taxon>
        <taxon>Agaricomycotina</taxon>
        <taxon>Agaricomycetes</taxon>
        <taxon>Agaricomycetidae</taxon>
        <taxon>Boletales</taxon>
        <taxon>Sclerodermatineae</taxon>
        <taxon>Sclerodermataceae</taxon>
        <taxon>Scleroderma</taxon>
    </lineage>
</organism>
<dbReference type="AlphaFoldDB" id="A0A0C3A0L9"/>
<dbReference type="InParanoid" id="A0A0C3A0L9"/>
<gene>
    <name evidence="1" type="ORF">SCLCIDRAFT_128712</name>
</gene>
<dbReference type="Proteomes" id="UP000053989">
    <property type="component" value="Unassembled WGS sequence"/>
</dbReference>
<evidence type="ECO:0000313" key="2">
    <source>
        <dbReference type="Proteomes" id="UP000053989"/>
    </source>
</evidence>
<sequence length="141" mass="15806">FEPKTSNTSLHNHLQREHLGLYIEQAEQQGWEVLWVQPVCSAWENGYTIVEIKAHYLAGNDLKKLPSCKVPSNDPSDTGSHAAIPPFSIEQFHEYLAAFIAADDQVSEIVILGCGTELFHSPLTLLNAWNFVTCCYSYGRP</sequence>
<name>A0A0C3A0L9_9AGAM</name>
<dbReference type="HOGENOM" id="CLU_072868_2_1_1"/>